<dbReference type="AlphaFoldDB" id="A0A5C3R4S8"/>
<evidence type="ECO:0000313" key="1">
    <source>
        <dbReference type="EMBL" id="TFL05944.1"/>
    </source>
</evidence>
<keyword evidence="2" id="KW-1185">Reference proteome</keyword>
<sequence length="599" mass="67060">MSSLFCSDMELSAICSKIASVAPVTDQKALIDLAIAKHYAHLCALKAIRNKMSWISHLPEEIFTKIMLIVVRPNPDTDYHAISWKLHVQYTSVCTDWRGKLLGSPAFWARIPLFPCKYLEKMVARSDKVPVVVRLNLELYAGDELAKAALAKVLTTLKDRLVEFHFKSHARDSFIGPQLWASLPKGEASLLQSLKLSLSGGGPYVPKIPTSILAFARPNLQHLALGSCQIDWAALKSAKGSRVGIQNLISLHLHRIDPPPPRDILLSILRSSPKLEALHMEKVIPKDFDTCHQDSNTLARKPSASPIRFRSLTVFHLADYQSLCAELLALLRVPPSVLFAFIALEPFGFCPHHQQSFSVAFKAMVPKLLKQYKASIGHPDTRGSSMLRLKGHACGEEACHEASGTLQKYKDGEGFVDTLRLQGSVSGFLPMLRTFCAPELDFVDLSWTDGRSSRSDTEPIVVDVDPELLPTSKDWRGFFRRHPQLGSIHLRLTHGFPIRPFVSALERYVVDEPADSPVLWLRILHFEGVKFGERDFTLLADYVTLVEEFGAPLETLVFEDCVGLDEDKMAELRLDAEDTDVIWDGFDDESLDDWESDDE</sequence>
<evidence type="ECO:0000313" key="2">
    <source>
        <dbReference type="Proteomes" id="UP000305067"/>
    </source>
</evidence>
<gene>
    <name evidence="1" type="ORF">BDV98DRAFT_241622</name>
</gene>
<evidence type="ECO:0008006" key="3">
    <source>
        <dbReference type="Google" id="ProtNLM"/>
    </source>
</evidence>
<dbReference type="SUPFAM" id="SSF52047">
    <property type="entry name" value="RNI-like"/>
    <property type="match status" value="1"/>
</dbReference>
<dbReference type="EMBL" id="ML178816">
    <property type="protein sequence ID" value="TFL05944.1"/>
    <property type="molecule type" value="Genomic_DNA"/>
</dbReference>
<proteinExistence type="predicted"/>
<name>A0A5C3R4S8_9AGAR</name>
<reference evidence="1 2" key="1">
    <citation type="journal article" date="2019" name="Nat. Ecol. Evol.">
        <title>Megaphylogeny resolves global patterns of mushroom evolution.</title>
        <authorList>
            <person name="Varga T."/>
            <person name="Krizsan K."/>
            <person name="Foldi C."/>
            <person name="Dima B."/>
            <person name="Sanchez-Garcia M."/>
            <person name="Sanchez-Ramirez S."/>
            <person name="Szollosi G.J."/>
            <person name="Szarkandi J.G."/>
            <person name="Papp V."/>
            <person name="Albert L."/>
            <person name="Andreopoulos W."/>
            <person name="Angelini C."/>
            <person name="Antonin V."/>
            <person name="Barry K.W."/>
            <person name="Bougher N.L."/>
            <person name="Buchanan P."/>
            <person name="Buyck B."/>
            <person name="Bense V."/>
            <person name="Catcheside P."/>
            <person name="Chovatia M."/>
            <person name="Cooper J."/>
            <person name="Damon W."/>
            <person name="Desjardin D."/>
            <person name="Finy P."/>
            <person name="Geml J."/>
            <person name="Haridas S."/>
            <person name="Hughes K."/>
            <person name="Justo A."/>
            <person name="Karasinski D."/>
            <person name="Kautmanova I."/>
            <person name="Kiss B."/>
            <person name="Kocsube S."/>
            <person name="Kotiranta H."/>
            <person name="LaButti K.M."/>
            <person name="Lechner B.E."/>
            <person name="Liimatainen K."/>
            <person name="Lipzen A."/>
            <person name="Lukacs Z."/>
            <person name="Mihaltcheva S."/>
            <person name="Morgado L.N."/>
            <person name="Niskanen T."/>
            <person name="Noordeloos M.E."/>
            <person name="Ohm R.A."/>
            <person name="Ortiz-Santana B."/>
            <person name="Ovrebo C."/>
            <person name="Racz N."/>
            <person name="Riley R."/>
            <person name="Savchenko A."/>
            <person name="Shiryaev A."/>
            <person name="Soop K."/>
            <person name="Spirin V."/>
            <person name="Szebenyi C."/>
            <person name="Tomsovsky M."/>
            <person name="Tulloss R.E."/>
            <person name="Uehling J."/>
            <person name="Grigoriev I.V."/>
            <person name="Vagvolgyi C."/>
            <person name="Papp T."/>
            <person name="Martin F.M."/>
            <person name="Miettinen O."/>
            <person name="Hibbett D.S."/>
            <person name="Nagy L.G."/>
        </authorList>
    </citation>
    <scope>NUCLEOTIDE SEQUENCE [LARGE SCALE GENOMIC DNA]</scope>
    <source>
        <strain evidence="1 2">CBS 309.79</strain>
    </source>
</reference>
<organism evidence="1 2">
    <name type="scientific">Pterulicium gracile</name>
    <dbReference type="NCBI Taxonomy" id="1884261"/>
    <lineage>
        <taxon>Eukaryota</taxon>
        <taxon>Fungi</taxon>
        <taxon>Dikarya</taxon>
        <taxon>Basidiomycota</taxon>
        <taxon>Agaricomycotina</taxon>
        <taxon>Agaricomycetes</taxon>
        <taxon>Agaricomycetidae</taxon>
        <taxon>Agaricales</taxon>
        <taxon>Pleurotineae</taxon>
        <taxon>Pterulaceae</taxon>
        <taxon>Pterulicium</taxon>
    </lineage>
</organism>
<accession>A0A5C3R4S8</accession>
<dbReference type="STRING" id="1884261.A0A5C3R4S8"/>
<dbReference type="Proteomes" id="UP000305067">
    <property type="component" value="Unassembled WGS sequence"/>
</dbReference>
<protein>
    <recommendedName>
        <fullName evidence="3">F-box domain-containing protein</fullName>
    </recommendedName>
</protein>
<dbReference type="OrthoDB" id="2935414at2759"/>